<feature type="compositionally biased region" description="Acidic residues" evidence="2">
    <location>
        <begin position="1"/>
        <end position="12"/>
    </location>
</feature>
<accession>A0A914HGS1</accession>
<evidence type="ECO:0000256" key="2">
    <source>
        <dbReference type="SAM" id="MobiDB-lite"/>
    </source>
</evidence>
<dbReference type="Proteomes" id="UP000887572">
    <property type="component" value="Unplaced"/>
</dbReference>
<feature type="compositionally biased region" description="Polar residues" evidence="2">
    <location>
        <begin position="122"/>
        <end position="137"/>
    </location>
</feature>
<evidence type="ECO:0000313" key="3">
    <source>
        <dbReference type="Proteomes" id="UP000887572"/>
    </source>
</evidence>
<evidence type="ECO:0000313" key="4">
    <source>
        <dbReference type="WBParaSite" id="Gr19_v10_g17028.t1"/>
    </source>
</evidence>
<reference evidence="4" key="1">
    <citation type="submission" date="2022-11" db="UniProtKB">
        <authorList>
            <consortium name="WormBaseParasite"/>
        </authorList>
    </citation>
    <scope>IDENTIFICATION</scope>
</reference>
<dbReference type="AlphaFoldDB" id="A0A914HGS1"/>
<feature type="coiled-coil region" evidence="1">
    <location>
        <begin position="168"/>
        <end position="256"/>
    </location>
</feature>
<protein>
    <submittedName>
        <fullName evidence="4">Uncharacterized protein</fullName>
    </submittedName>
</protein>
<keyword evidence="3" id="KW-1185">Reference proteome</keyword>
<feature type="region of interest" description="Disordered" evidence="2">
    <location>
        <begin position="28"/>
        <end position="147"/>
    </location>
</feature>
<organism evidence="3 4">
    <name type="scientific">Globodera rostochiensis</name>
    <name type="common">Golden nematode worm</name>
    <name type="synonym">Heterodera rostochiensis</name>
    <dbReference type="NCBI Taxonomy" id="31243"/>
    <lineage>
        <taxon>Eukaryota</taxon>
        <taxon>Metazoa</taxon>
        <taxon>Ecdysozoa</taxon>
        <taxon>Nematoda</taxon>
        <taxon>Chromadorea</taxon>
        <taxon>Rhabditida</taxon>
        <taxon>Tylenchina</taxon>
        <taxon>Tylenchomorpha</taxon>
        <taxon>Tylenchoidea</taxon>
        <taxon>Heteroderidae</taxon>
        <taxon>Heteroderinae</taxon>
        <taxon>Globodera</taxon>
    </lineage>
</organism>
<feature type="compositionally biased region" description="Low complexity" evidence="2">
    <location>
        <begin position="83"/>
        <end position="98"/>
    </location>
</feature>
<name>A0A914HGS1_GLORO</name>
<sequence length="332" mass="36249">MDDDFDLPDESAAEGRSSSFVSDLFGAAKRQAPSANSNRSTFDDILAGAPRRRQPVVTFQDDKEEAAPVPVPSATETAPRAPSGSLLDSLFSSSGAAADQRRKANPATPSRGTSSPSPPTRQILQQAAGSRAPQSSAVPLPSAGGGAVATDAAAAAPFANNAPSSASVTLWQAELDQLRREVSNLRYERSEDQKTVGELRRRLDAALEDHQRTTERLVEQHKLEMNELERRHERALDEAKREGDRAAQILSNVREQEGSFGNLATRMDTLNFTLAQLRESVQSIGGRGEAMEANMNTFAVDLRATLNCQQSEQWKRLETDRQQFRHISPRKN</sequence>
<dbReference type="WBParaSite" id="Gr19_v10_g17028.t1">
    <property type="protein sequence ID" value="Gr19_v10_g17028.t1"/>
    <property type="gene ID" value="Gr19_v10_g17028"/>
</dbReference>
<keyword evidence="1" id="KW-0175">Coiled coil</keyword>
<evidence type="ECO:0000256" key="1">
    <source>
        <dbReference type="SAM" id="Coils"/>
    </source>
</evidence>
<feature type="region of interest" description="Disordered" evidence="2">
    <location>
        <begin position="1"/>
        <end position="20"/>
    </location>
</feature>
<proteinExistence type="predicted"/>